<comment type="caution">
    <text evidence="2">The sequence shown here is derived from an EMBL/GenBank/DDBJ whole genome shotgun (WGS) entry which is preliminary data.</text>
</comment>
<feature type="region of interest" description="Disordered" evidence="1">
    <location>
        <begin position="225"/>
        <end position="270"/>
    </location>
</feature>
<feature type="region of interest" description="Disordered" evidence="1">
    <location>
        <begin position="168"/>
        <end position="209"/>
    </location>
</feature>
<reference evidence="2 3" key="1">
    <citation type="submission" date="2020-04" db="EMBL/GenBank/DDBJ databases">
        <title>Perkinsus olseni comparative genomics.</title>
        <authorList>
            <person name="Bogema D.R."/>
        </authorList>
    </citation>
    <scope>NUCLEOTIDE SEQUENCE [LARGE SCALE GENOMIC DNA]</scope>
    <source>
        <strain evidence="2 3">ATCC PRA-207</strain>
    </source>
</reference>
<feature type="compositionally biased region" description="Basic residues" evidence="1">
    <location>
        <begin position="174"/>
        <end position="191"/>
    </location>
</feature>
<sequence>MFNPKYPPGTYRAVKHEGDGVCPGLPDLVDFEMVVRNGPYGQNARLTFQDRRAALADQPPTTSSGSFELAFHNRVSLGTLERIGSLETGELLNCFGFERLTPPSAFVADLYARLSLVKPPFCTQLIFCQTKGIGLVVGIGRNLNKNSKLESFDYGFKLELQSAKETAALPKEGGRKRVPPLRIRIAPRKRPREAEASSLPDTGDLQVHHLPVSNPAVDAASPPLEDVKKAVDSPPSELNAGAPPGDRLLDLPLESQGAYHTPPPIDDSRGGIGWEYSGGPSASMFDGLYETQNTTGFDQLTKISVNISRAQADHPRVELVVEFPHYEVELCEESAVYQEGCLLLDFSKGANDSEMLIFGDTLGLDYLSPTSFRICQREGGELVLMFDASRYSEGMPSTTVQLRLRKVNLS</sequence>
<dbReference type="AlphaFoldDB" id="A0A7J6U9M0"/>
<keyword evidence="3" id="KW-1185">Reference proteome</keyword>
<gene>
    <name evidence="2" type="ORF">FOZ63_029764</name>
</gene>
<name>A0A7J6U9M0_PEROL</name>
<dbReference type="EMBL" id="JABANO010005414">
    <property type="protein sequence ID" value="KAF4753550.1"/>
    <property type="molecule type" value="Genomic_DNA"/>
</dbReference>
<evidence type="ECO:0000313" key="2">
    <source>
        <dbReference type="EMBL" id="KAF4753550.1"/>
    </source>
</evidence>
<evidence type="ECO:0000256" key="1">
    <source>
        <dbReference type="SAM" id="MobiDB-lite"/>
    </source>
</evidence>
<dbReference type="Proteomes" id="UP000553632">
    <property type="component" value="Unassembled WGS sequence"/>
</dbReference>
<evidence type="ECO:0000313" key="3">
    <source>
        <dbReference type="Proteomes" id="UP000553632"/>
    </source>
</evidence>
<proteinExistence type="predicted"/>
<organism evidence="2 3">
    <name type="scientific">Perkinsus olseni</name>
    <name type="common">Perkinsus atlanticus</name>
    <dbReference type="NCBI Taxonomy" id="32597"/>
    <lineage>
        <taxon>Eukaryota</taxon>
        <taxon>Sar</taxon>
        <taxon>Alveolata</taxon>
        <taxon>Perkinsozoa</taxon>
        <taxon>Perkinsea</taxon>
        <taxon>Perkinsida</taxon>
        <taxon>Perkinsidae</taxon>
        <taxon>Perkinsus</taxon>
    </lineage>
</organism>
<accession>A0A7J6U9M0</accession>
<protein>
    <submittedName>
        <fullName evidence="2">Uncharacterized protein</fullName>
    </submittedName>
</protein>